<dbReference type="PANTHER" id="PTHR43386:SF1">
    <property type="entry name" value="D,D-DIPEPTIDE TRANSPORT SYSTEM PERMEASE PROTEIN DDPC-RELATED"/>
    <property type="match status" value="1"/>
</dbReference>
<dbReference type="SUPFAM" id="SSF161098">
    <property type="entry name" value="MetI-like"/>
    <property type="match status" value="1"/>
</dbReference>
<dbReference type="GO" id="GO:0015031">
    <property type="term" value="P:protein transport"/>
    <property type="evidence" value="ECO:0007669"/>
    <property type="project" value="UniProtKB-KW"/>
</dbReference>
<name>A0A1V0P475_LACLL</name>
<dbReference type="Pfam" id="PF00528">
    <property type="entry name" value="BPD_transp_1"/>
    <property type="match status" value="1"/>
</dbReference>
<evidence type="ECO:0000256" key="2">
    <source>
        <dbReference type="ARBA" id="ARBA00022448"/>
    </source>
</evidence>
<sequence>MTEKNTKKHKNSLSLVHSIKEELKNDKLAMISTFFLVAVFLIVYIYSMFLKQSTYVDVNIMDQYLAPLTNGHLLGTDNGGRDIIMMLMISARNSFNIAFAVTLITLVVGNILGVITGYFGGRFDLIFMRFTDFVMILPYLMIIIIFVTIIPHFNSWSLIGIISIFSWIGTTRLIRARTMTEVNRDYVRASKTSGTSDFKIMFREIWPNLSTIVIAEATLVFAGNIGLETGLSFLGFGLPAGTPSLGTMINEATNPETMTDKPWTWVPATVVILIVVLAIIFIGNALRRVADQRQATR</sequence>
<feature type="transmembrane region" description="Helical" evidence="9">
    <location>
        <begin position="265"/>
        <end position="286"/>
    </location>
</feature>
<evidence type="ECO:0000256" key="8">
    <source>
        <dbReference type="ARBA" id="ARBA00023136"/>
    </source>
</evidence>
<comment type="subcellular location">
    <subcellularLocation>
        <location evidence="1 9">Cell membrane</location>
        <topology evidence="1 9">Multi-pass membrane protein</topology>
    </subcellularLocation>
</comment>
<keyword evidence="4 9" id="KW-0812">Transmembrane</keyword>
<feature type="transmembrane region" description="Helical" evidence="9">
    <location>
        <begin position="156"/>
        <end position="174"/>
    </location>
</feature>
<dbReference type="InterPro" id="IPR035906">
    <property type="entry name" value="MetI-like_sf"/>
</dbReference>
<keyword evidence="8 9" id="KW-0472">Membrane</keyword>
<dbReference type="GO" id="GO:0015833">
    <property type="term" value="P:peptide transport"/>
    <property type="evidence" value="ECO:0007669"/>
    <property type="project" value="UniProtKB-KW"/>
</dbReference>
<organism evidence="11 12">
    <name type="scientific">Lactococcus lactis subsp. lactis</name>
    <name type="common">Streptococcus lactis</name>
    <dbReference type="NCBI Taxonomy" id="1360"/>
    <lineage>
        <taxon>Bacteria</taxon>
        <taxon>Bacillati</taxon>
        <taxon>Bacillota</taxon>
        <taxon>Bacilli</taxon>
        <taxon>Lactobacillales</taxon>
        <taxon>Streptococcaceae</taxon>
        <taxon>Lactococcus</taxon>
    </lineage>
</organism>
<comment type="similarity">
    <text evidence="9">Belongs to the binding-protein-dependent transport system permease family.</text>
</comment>
<dbReference type="GO" id="GO:0005886">
    <property type="term" value="C:plasma membrane"/>
    <property type="evidence" value="ECO:0007669"/>
    <property type="project" value="UniProtKB-SubCell"/>
</dbReference>
<dbReference type="InterPro" id="IPR000515">
    <property type="entry name" value="MetI-like"/>
</dbReference>
<evidence type="ECO:0000313" key="12">
    <source>
        <dbReference type="Proteomes" id="UP000192095"/>
    </source>
</evidence>
<reference evidence="11 12" key="1">
    <citation type="journal article" date="2017" name="BMC Genomics">
        <title>Comparative and functional genomics of the Lactococcus lactis taxon; insights into evolution and niche adaptation.</title>
        <authorList>
            <person name="Kelleher P."/>
            <person name="Bottacini F."/>
            <person name="Mahony J."/>
            <person name="Kilcawley K.N."/>
            <person name="van Sinderen D."/>
        </authorList>
    </citation>
    <scope>NUCLEOTIDE SEQUENCE [LARGE SCALE GENOMIC DNA]</scope>
    <source>
        <strain evidence="11 12">UC06</strain>
    </source>
</reference>
<keyword evidence="3" id="KW-1003">Cell membrane</keyword>
<gene>
    <name evidence="11" type="primary">oppC</name>
    <name evidence="11" type="ORF">LLUC06_2020</name>
</gene>
<keyword evidence="5" id="KW-0571">Peptide transport</keyword>
<evidence type="ECO:0000256" key="1">
    <source>
        <dbReference type="ARBA" id="ARBA00004651"/>
    </source>
</evidence>
<evidence type="ECO:0000256" key="7">
    <source>
        <dbReference type="ARBA" id="ARBA00022989"/>
    </source>
</evidence>
<protein>
    <submittedName>
        <fullName evidence="11">Murein tripeptide/oligopeptide ABC transporter permease OppC</fullName>
    </submittedName>
</protein>
<feature type="transmembrane region" description="Helical" evidence="9">
    <location>
        <begin position="133"/>
        <end position="150"/>
    </location>
</feature>
<dbReference type="CDD" id="cd06261">
    <property type="entry name" value="TM_PBP2"/>
    <property type="match status" value="1"/>
</dbReference>
<dbReference type="Proteomes" id="UP000192095">
    <property type="component" value="Chromosome"/>
</dbReference>
<dbReference type="PROSITE" id="PS50928">
    <property type="entry name" value="ABC_TM1"/>
    <property type="match status" value="1"/>
</dbReference>
<keyword evidence="6" id="KW-0653">Protein transport</keyword>
<keyword evidence="2 9" id="KW-0813">Transport</keyword>
<evidence type="ECO:0000256" key="5">
    <source>
        <dbReference type="ARBA" id="ARBA00022856"/>
    </source>
</evidence>
<proteinExistence type="inferred from homology"/>
<evidence type="ECO:0000256" key="3">
    <source>
        <dbReference type="ARBA" id="ARBA00022475"/>
    </source>
</evidence>
<accession>A0A1V0P475</accession>
<feature type="domain" description="ABC transmembrane type-1" evidence="10">
    <location>
        <begin position="91"/>
        <end position="283"/>
    </location>
</feature>
<dbReference type="Gene3D" id="1.10.3720.10">
    <property type="entry name" value="MetI-like"/>
    <property type="match status" value="1"/>
</dbReference>
<feature type="transmembrane region" description="Helical" evidence="9">
    <location>
        <begin position="205"/>
        <end position="227"/>
    </location>
</feature>
<evidence type="ECO:0000256" key="9">
    <source>
        <dbReference type="RuleBase" id="RU363032"/>
    </source>
</evidence>
<evidence type="ECO:0000256" key="6">
    <source>
        <dbReference type="ARBA" id="ARBA00022927"/>
    </source>
</evidence>
<dbReference type="PANTHER" id="PTHR43386">
    <property type="entry name" value="OLIGOPEPTIDE TRANSPORT SYSTEM PERMEASE PROTEIN APPC"/>
    <property type="match status" value="1"/>
</dbReference>
<evidence type="ECO:0000313" key="11">
    <source>
        <dbReference type="EMBL" id="ARE21562.1"/>
    </source>
</evidence>
<feature type="transmembrane region" description="Helical" evidence="9">
    <location>
        <begin position="28"/>
        <end position="49"/>
    </location>
</feature>
<dbReference type="EMBL" id="CP015902">
    <property type="protein sequence ID" value="ARE21562.1"/>
    <property type="molecule type" value="Genomic_DNA"/>
</dbReference>
<evidence type="ECO:0000259" key="10">
    <source>
        <dbReference type="PROSITE" id="PS50928"/>
    </source>
</evidence>
<dbReference type="AlphaFoldDB" id="A0A1V0P475"/>
<feature type="transmembrane region" description="Helical" evidence="9">
    <location>
        <begin position="95"/>
        <end position="121"/>
    </location>
</feature>
<keyword evidence="7 9" id="KW-1133">Transmembrane helix</keyword>
<dbReference type="InterPro" id="IPR050366">
    <property type="entry name" value="BP-dependent_transpt_permease"/>
</dbReference>
<dbReference type="RefSeq" id="WP_081213679.1">
    <property type="nucleotide sequence ID" value="NZ_CP015902.2"/>
</dbReference>
<dbReference type="GO" id="GO:0055085">
    <property type="term" value="P:transmembrane transport"/>
    <property type="evidence" value="ECO:0007669"/>
    <property type="project" value="InterPro"/>
</dbReference>
<evidence type="ECO:0000256" key="4">
    <source>
        <dbReference type="ARBA" id="ARBA00022692"/>
    </source>
</evidence>